<dbReference type="EMBL" id="LSMT01000200">
    <property type="protein sequence ID" value="PFX23687.1"/>
    <property type="molecule type" value="Genomic_DNA"/>
</dbReference>
<reference evidence="5" key="1">
    <citation type="journal article" date="2017" name="bioRxiv">
        <title>Comparative analysis of the genomes of Stylophora pistillata and Acropora digitifera provides evidence for extensive differences between species of corals.</title>
        <authorList>
            <person name="Voolstra C.R."/>
            <person name="Li Y."/>
            <person name="Liew Y.J."/>
            <person name="Baumgarten S."/>
            <person name="Zoccola D."/>
            <person name="Flot J.-F."/>
            <person name="Tambutte S."/>
            <person name="Allemand D."/>
            <person name="Aranda M."/>
        </authorList>
    </citation>
    <scope>NUCLEOTIDE SEQUENCE [LARGE SCALE GENOMIC DNA]</scope>
</reference>
<name>A0A2B4S512_STYPI</name>
<evidence type="ECO:0000256" key="3">
    <source>
        <dbReference type="SAM" id="SignalP"/>
    </source>
</evidence>
<dbReference type="AlphaFoldDB" id="A0A2B4S512"/>
<evidence type="ECO:0000313" key="4">
    <source>
        <dbReference type="EMBL" id="PFX23687.1"/>
    </source>
</evidence>
<keyword evidence="5" id="KW-1185">Reference proteome</keyword>
<organism evidence="4 5">
    <name type="scientific">Stylophora pistillata</name>
    <name type="common">Smooth cauliflower coral</name>
    <dbReference type="NCBI Taxonomy" id="50429"/>
    <lineage>
        <taxon>Eukaryota</taxon>
        <taxon>Metazoa</taxon>
        <taxon>Cnidaria</taxon>
        <taxon>Anthozoa</taxon>
        <taxon>Hexacorallia</taxon>
        <taxon>Scleractinia</taxon>
        <taxon>Astrocoeniina</taxon>
        <taxon>Pocilloporidae</taxon>
        <taxon>Stylophora</taxon>
    </lineage>
</organism>
<proteinExistence type="predicted"/>
<feature type="chain" id="PRO_5012586488" description="UPAR/Ly6 domain-containing protein" evidence="3">
    <location>
        <begin position="22"/>
        <end position="165"/>
    </location>
</feature>
<dbReference type="PANTHER" id="PTHR10036">
    <property type="entry name" value="CD59 GLYCOPROTEIN"/>
    <property type="match status" value="1"/>
</dbReference>
<evidence type="ECO:0008006" key="6">
    <source>
        <dbReference type="Google" id="ProtNLM"/>
    </source>
</evidence>
<sequence length="165" mass="17518">MNKIIFVVATLAICALPGAFGLMCYNCTNMAPYDTPHKTCMNESAYMPVNCTDQATHCGQVMLMVNDVMVYSAGCVAPMVNCSTYNMSTCATVLAEGGAAIKSCTTECCNTDNCNMPTFPTDAPSTTATTTGDTETTPTSGIEFFEPKVIALLAAYLLALYFGKQ</sequence>
<dbReference type="Proteomes" id="UP000225706">
    <property type="component" value="Unassembled WGS sequence"/>
</dbReference>
<feature type="signal peptide" evidence="3">
    <location>
        <begin position="1"/>
        <end position="21"/>
    </location>
</feature>
<protein>
    <recommendedName>
        <fullName evidence="6">UPAR/Ly6 domain-containing protein</fullName>
    </recommendedName>
</protein>
<comment type="caution">
    <text evidence="4">The sequence shown here is derived from an EMBL/GenBank/DDBJ whole genome shotgun (WGS) entry which is preliminary data.</text>
</comment>
<accession>A0A2B4S512</accession>
<keyword evidence="1 3" id="KW-0732">Signal</keyword>
<keyword evidence="2" id="KW-1015">Disulfide bond</keyword>
<dbReference type="OrthoDB" id="10510317at2759"/>
<evidence type="ECO:0000256" key="1">
    <source>
        <dbReference type="ARBA" id="ARBA00022729"/>
    </source>
</evidence>
<evidence type="ECO:0000256" key="2">
    <source>
        <dbReference type="ARBA" id="ARBA00023157"/>
    </source>
</evidence>
<evidence type="ECO:0000313" key="5">
    <source>
        <dbReference type="Proteomes" id="UP000225706"/>
    </source>
</evidence>
<gene>
    <name evidence="4" type="ORF">AWC38_SpisGene11756</name>
</gene>